<feature type="transmembrane region" description="Helical" evidence="7">
    <location>
        <begin position="204"/>
        <end position="223"/>
    </location>
</feature>
<feature type="domain" description="Rhodopsin" evidence="8">
    <location>
        <begin position="27"/>
        <end position="268"/>
    </location>
</feature>
<evidence type="ECO:0000256" key="7">
    <source>
        <dbReference type="SAM" id="Phobius"/>
    </source>
</evidence>
<evidence type="ECO:0000256" key="6">
    <source>
        <dbReference type="SAM" id="MobiDB-lite"/>
    </source>
</evidence>
<organism evidence="9 10">
    <name type="scientific">Zopfia rhizophila CBS 207.26</name>
    <dbReference type="NCBI Taxonomy" id="1314779"/>
    <lineage>
        <taxon>Eukaryota</taxon>
        <taxon>Fungi</taxon>
        <taxon>Dikarya</taxon>
        <taxon>Ascomycota</taxon>
        <taxon>Pezizomycotina</taxon>
        <taxon>Dothideomycetes</taxon>
        <taxon>Dothideomycetes incertae sedis</taxon>
        <taxon>Zopfiaceae</taxon>
        <taxon>Zopfia</taxon>
    </lineage>
</organism>
<gene>
    <name evidence="9" type="ORF">K469DRAFT_679398</name>
</gene>
<dbReference type="PANTHER" id="PTHR33048">
    <property type="entry name" value="PTH11-LIKE INTEGRAL MEMBRANE PROTEIN (AFU_ORTHOLOGUE AFUA_5G11245)"/>
    <property type="match status" value="1"/>
</dbReference>
<reference evidence="9" key="1">
    <citation type="journal article" date="2020" name="Stud. Mycol.">
        <title>101 Dothideomycetes genomes: a test case for predicting lifestyles and emergence of pathogens.</title>
        <authorList>
            <person name="Haridas S."/>
            <person name="Albert R."/>
            <person name="Binder M."/>
            <person name="Bloem J."/>
            <person name="Labutti K."/>
            <person name="Salamov A."/>
            <person name="Andreopoulos B."/>
            <person name="Baker S."/>
            <person name="Barry K."/>
            <person name="Bills G."/>
            <person name="Bluhm B."/>
            <person name="Cannon C."/>
            <person name="Castanera R."/>
            <person name="Culley D."/>
            <person name="Daum C."/>
            <person name="Ezra D."/>
            <person name="Gonzalez J."/>
            <person name="Henrissat B."/>
            <person name="Kuo A."/>
            <person name="Liang C."/>
            <person name="Lipzen A."/>
            <person name="Lutzoni F."/>
            <person name="Magnuson J."/>
            <person name="Mondo S."/>
            <person name="Nolan M."/>
            <person name="Ohm R."/>
            <person name="Pangilinan J."/>
            <person name="Park H.-J."/>
            <person name="Ramirez L."/>
            <person name="Alfaro M."/>
            <person name="Sun H."/>
            <person name="Tritt A."/>
            <person name="Yoshinaga Y."/>
            <person name="Zwiers L.-H."/>
            <person name="Turgeon B."/>
            <person name="Goodwin S."/>
            <person name="Spatafora J."/>
            <person name="Crous P."/>
            <person name="Grigoriev I."/>
        </authorList>
    </citation>
    <scope>NUCLEOTIDE SEQUENCE</scope>
    <source>
        <strain evidence="9">CBS 207.26</strain>
    </source>
</reference>
<feature type="transmembrane region" description="Helical" evidence="7">
    <location>
        <begin position="86"/>
        <end position="109"/>
    </location>
</feature>
<dbReference type="AlphaFoldDB" id="A0A6A6D8M9"/>
<feature type="transmembrane region" description="Helical" evidence="7">
    <location>
        <begin position="243"/>
        <end position="263"/>
    </location>
</feature>
<feature type="transmembrane region" description="Helical" evidence="7">
    <location>
        <begin position="121"/>
        <end position="151"/>
    </location>
</feature>
<keyword evidence="10" id="KW-1185">Reference proteome</keyword>
<evidence type="ECO:0000313" key="9">
    <source>
        <dbReference type="EMBL" id="KAF2175831.1"/>
    </source>
</evidence>
<evidence type="ECO:0000256" key="4">
    <source>
        <dbReference type="ARBA" id="ARBA00023136"/>
    </source>
</evidence>
<keyword evidence="2 7" id="KW-0812">Transmembrane</keyword>
<evidence type="ECO:0000259" key="8">
    <source>
        <dbReference type="Pfam" id="PF20684"/>
    </source>
</evidence>
<dbReference type="PANTHER" id="PTHR33048:SF129">
    <property type="entry name" value="INTEGRAL MEMBRANE PROTEIN-RELATED"/>
    <property type="match status" value="1"/>
</dbReference>
<name>A0A6A6D8M9_9PEZI</name>
<feature type="transmembrane region" description="Helical" evidence="7">
    <location>
        <begin position="171"/>
        <end position="192"/>
    </location>
</feature>
<sequence length="364" mass="40745">MEDLDRGPQLIAISSVCRIVTLLIYGFRMYTRIRPVNRLGWDDYAITAAIVCAIVDWAFIILSVVNGIGRHQHYLSPLLAKNGNKWIILTYIPHMWVIAFVKISIAFLLARFRDSLKWKVFLYGMIVLQIVASICATVMQTLLCRPLAAWWDPPNYPNAKCFSYTVGRVNLYINSAIVIATDFIFAMLPFTFILKIHRSLREKIIILILMSMGLLASAASGVKISFFKTYATTSDKTWVGSHIYLWVVIEETAATTAACIPCLKGPFNRVLRRTGLLLSGFSSTTAGYHHSAYDGEESHQLSKVGTKGTIRLEHGSGAYARSDESILRDERSDELDESELCHPDPGENGIVRITEISIQTGKDS</sequence>
<evidence type="ECO:0000313" key="10">
    <source>
        <dbReference type="Proteomes" id="UP000800200"/>
    </source>
</evidence>
<proteinExistence type="inferred from homology"/>
<dbReference type="OrthoDB" id="3934549at2759"/>
<comment type="subcellular location">
    <subcellularLocation>
        <location evidence="1">Membrane</location>
        <topology evidence="1">Multi-pass membrane protein</topology>
    </subcellularLocation>
</comment>
<protein>
    <recommendedName>
        <fullName evidence="8">Rhodopsin domain-containing protein</fullName>
    </recommendedName>
</protein>
<comment type="similarity">
    <text evidence="5">Belongs to the SAT4 family.</text>
</comment>
<keyword evidence="4 7" id="KW-0472">Membrane</keyword>
<accession>A0A6A6D8M9</accession>
<dbReference type="EMBL" id="ML994723">
    <property type="protein sequence ID" value="KAF2175831.1"/>
    <property type="molecule type" value="Genomic_DNA"/>
</dbReference>
<dbReference type="InterPro" id="IPR049326">
    <property type="entry name" value="Rhodopsin_dom_fungi"/>
</dbReference>
<keyword evidence="3 7" id="KW-1133">Transmembrane helix</keyword>
<feature type="region of interest" description="Disordered" evidence="6">
    <location>
        <begin position="323"/>
        <end position="347"/>
    </location>
</feature>
<dbReference type="Pfam" id="PF20684">
    <property type="entry name" value="Fung_rhodopsin"/>
    <property type="match status" value="1"/>
</dbReference>
<evidence type="ECO:0000256" key="5">
    <source>
        <dbReference type="ARBA" id="ARBA00038359"/>
    </source>
</evidence>
<evidence type="ECO:0000256" key="1">
    <source>
        <dbReference type="ARBA" id="ARBA00004141"/>
    </source>
</evidence>
<feature type="transmembrane region" description="Helical" evidence="7">
    <location>
        <begin position="12"/>
        <end position="31"/>
    </location>
</feature>
<feature type="transmembrane region" description="Helical" evidence="7">
    <location>
        <begin position="43"/>
        <end position="66"/>
    </location>
</feature>
<dbReference type="GO" id="GO:0016020">
    <property type="term" value="C:membrane"/>
    <property type="evidence" value="ECO:0007669"/>
    <property type="project" value="UniProtKB-SubCell"/>
</dbReference>
<dbReference type="InterPro" id="IPR052337">
    <property type="entry name" value="SAT4-like"/>
</dbReference>
<evidence type="ECO:0000256" key="3">
    <source>
        <dbReference type="ARBA" id="ARBA00022989"/>
    </source>
</evidence>
<evidence type="ECO:0000256" key="2">
    <source>
        <dbReference type="ARBA" id="ARBA00022692"/>
    </source>
</evidence>
<dbReference type="Proteomes" id="UP000800200">
    <property type="component" value="Unassembled WGS sequence"/>
</dbReference>